<evidence type="ECO:0000313" key="3">
    <source>
        <dbReference type="EMBL" id="TWT57486.1"/>
    </source>
</evidence>
<dbReference type="RefSeq" id="WP_146507317.1">
    <property type="nucleotide sequence ID" value="NZ_SIHI01000001.1"/>
</dbReference>
<dbReference type="Proteomes" id="UP000317243">
    <property type="component" value="Unassembled WGS sequence"/>
</dbReference>
<name>A0A5C5X3F2_9PLAN</name>
<comment type="similarity">
    <text evidence="1">Belongs to the NAD(P)-dependent epimerase/dehydratase family.</text>
</comment>
<dbReference type="InterPro" id="IPR001509">
    <property type="entry name" value="Epimerase_deHydtase"/>
</dbReference>
<dbReference type="AlphaFoldDB" id="A0A5C5X3F2"/>
<organism evidence="3 4">
    <name type="scientific">Thalassoglobus neptunius</name>
    <dbReference type="NCBI Taxonomy" id="1938619"/>
    <lineage>
        <taxon>Bacteria</taxon>
        <taxon>Pseudomonadati</taxon>
        <taxon>Planctomycetota</taxon>
        <taxon>Planctomycetia</taxon>
        <taxon>Planctomycetales</taxon>
        <taxon>Planctomycetaceae</taxon>
        <taxon>Thalassoglobus</taxon>
    </lineage>
</organism>
<protein>
    <submittedName>
        <fullName evidence="3">CDP-paratose 2-epimerase</fullName>
        <ecNumber evidence="3">5.1.3.10</ecNumber>
    </submittedName>
</protein>
<keyword evidence="3" id="KW-0413">Isomerase</keyword>
<proteinExistence type="inferred from homology"/>
<comment type="caution">
    <text evidence="3">The sequence shown here is derived from an EMBL/GenBank/DDBJ whole genome shotgun (WGS) entry which is preliminary data.</text>
</comment>
<dbReference type="EC" id="5.1.3.10" evidence="3"/>
<evidence type="ECO:0000256" key="1">
    <source>
        <dbReference type="ARBA" id="ARBA00007637"/>
    </source>
</evidence>
<sequence>MKILITGVCGFVGSRLAEWIRQERSDWTVIGIDNLSRAGAETNRTRIQSLGVEFVHGDIRNRNDLELFPDVEAVIDASAMPSVLAGTDGGGASLQLMEHNLLGTLNLLEYCRARSAKFNMISTSRVYAIKPLAGLLLRKEDDAYVPRFDEIETAGLSERGISEKFSTEAPVSLYGASKLASEVLAKEYSETFGFPVWINRCGVMAGAGQFGHPGQGIFAFWIHSHQQRQPLKYIGFDGTGAQVRDMLHPFDLARLVVKQFEAESDDERPVLLNVSGGIESAMSLAQLTHWCDQRFGEHVVGTDPNPRPFDLPWVVLDNSLAQKTWDWSPEWTRDAILTEIADFAETRNDWLTISRGR</sequence>
<evidence type="ECO:0000259" key="2">
    <source>
        <dbReference type="Pfam" id="PF01370"/>
    </source>
</evidence>
<dbReference type="Gene3D" id="3.40.50.720">
    <property type="entry name" value="NAD(P)-binding Rossmann-like Domain"/>
    <property type="match status" value="1"/>
</dbReference>
<keyword evidence="4" id="KW-1185">Reference proteome</keyword>
<dbReference type="InterPro" id="IPR036291">
    <property type="entry name" value="NAD(P)-bd_dom_sf"/>
</dbReference>
<dbReference type="OrthoDB" id="9811743at2"/>
<dbReference type="GO" id="GO:0047732">
    <property type="term" value="F:CDP-abequose epimerase activity"/>
    <property type="evidence" value="ECO:0007669"/>
    <property type="project" value="UniProtKB-EC"/>
</dbReference>
<accession>A0A5C5X3F2</accession>
<reference evidence="3 4" key="1">
    <citation type="submission" date="2019-02" db="EMBL/GenBank/DDBJ databases">
        <title>Deep-cultivation of Planctomycetes and their phenomic and genomic characterization uncovers novel biology.</title>
        <authorList>
            <person name="Wiegand S."/>
            <person name="Jogler M."/>
            <person name="Boedeker C."/>
            <person name="Pinto D."/>
            <person name="Vollmers J."/>
            <person name="Rivas-Marin E."/>
            <person name="Kohn T."/>
            <person name="Peeters S.H."/>
            <person name="Heuer A."/>
            <person name="Rast P."/>
            <person name="Oberbeckmann S."/>
            <person name="Bunk B."/>
            <person name="Jeske O."/>
            <person name="Meyerdierks A."/>
            <person name="Storesund J.E."/>
            <person name="Kallscheuer N."/>
            <person name="Luecker S."/>
            <person name="Lage O.M."/>
            <person name="Pohl T."/>
            <person name="Merkel B.J."/>
            <person name="Hornburger P."/>
            <person name="Mueller R.-W."/>
            <person name="Bruemmer F."/>
            <person name="Labrenz M."/>
            <person name="Spormann A.M."/>
            <person name="Op Den Camp H."/>
            <person name="Overmann J."/>
            <person name="Amann R."/>
            <person name="Jetten M.S.M."/>
            <person name="Mascher T."/>
            <person name="Medema M.H."/>
            <person name="Devos D.P."/>
            <person name="Kaster A.-K."/>
            <person name="Ovreas L."/>
            <person name="Rohde M."/>
            <person name="Galperin M.Y."/>
            <person name="Jogler C."/>
        </authorList>
    </citation>
    <scope>NUCLEOTIDE SEQUENCE [LARGE SCALE GENOMIC DNA]</scope>
    <source>
        <strain evidence="3 4">KOR42</strain>
    </source>
</reference>
<dbReference type="PANTHER" id="PTHR43000">
    <property type="entry name" value="DTDP-D-GLUCOSE 4,6-DEHYDRATASE-RELATED"/>
    <property type="match status" value="1"/>
</dbReference>
<dbReference type="SUPFAM" id="SSF51735">
    <property type="entry name" value="NAD(P)-binding Rossmann-fold domains"/>
    <property type="match status" value="1"/>
</dbReference>
<evidence type="ECO:0000313" key="4">
    <source>
        <dbReference type="Proteomes" id="UP000317243"/>
    </source>
</evidence>
<dbReference type="EMBL" id="SIHI01000001">
    <property type="protein sequence ID" value="TWT57486.1"/>
    <property type="molecule type" value="Genomic_DNA"/>
</dbReference>
<gene>
    <name evidence="3" type="primary">rfbE_1</name>
    <name evidence="3" type="ORF">KOR42_08470</name>
</gene>
<feature type="domain" description="NAD-dependent epimerase/dehydratase" evidence="2">
    <location>
        <begin position="3"/>
        <end position="270"/>
    </location>
</feature>
<dbReference type="Pfam" id="PF01370">
    <property type="entry name" value="Epimerase"/>
    <property type="match status" value="1"/>
</dbReference>